<keyword evidence="3" id="KW-1185">Reference proteome</keyword>
<comment type="caution">
    <text evidence="2">The sequence shown here is derived from an EMBL/GenBank/DDBJ whole genome shotgun (WGS) entry which is preliminary data.</text>
</comment>
<evidence type="ECO:0000313" key="3">
    <source>
        <dbReference type="Proteomes" id="UP000698028"/>
    </source>
</evidence>
<accession>A0ABS6V6A3</accession>
<gene>
    <name evidence="2" type="ORF">KTQ36_07270</name>
</gene>
<sequence>MSVKDKTEQAKASVEKAYETAKDNVADAYDTARTKAVHAYDSARTGVRSGARKTGEGIEESPLIALGLGAALGLIVGALIPRSEREKRALAKVGTDINSRAHSAYDAAKEAGSATLKERGLTPERGEDVLRDVVKGLGSAARQSADAATEAAKRK</sequence>
<reference evidence="2 3" key="1">
    <citation type="submission" date="2021-07" db="EMBL/GenBank/DDBJ databases">
        <title>The draft genome sequence of Sphingomicrobium sp. B8.</title>
        <authorList>
            <person name="Mu L."/>
        </authorList>
    </citation>
    <scope>NUCLEOTIDE SEQUENCE [LARGE SCALE GENOMIC DNA]</scope>
    <source>
        <strain evidence="2 3">B8</strain>
    </source>
</reference>
<dbReference type="Proteomes" id="UP000698028">
    <property type="component" value="Unassembled WGS sequence"/>
</dbReference>
<keyword evidence="1" id="KW-0812">Transmembrane</keyword>
<proteinExistence type="predicted"/>
<dbReference type="EMBL" id="JAHVAH010000001">
    <property type="protein sequence ID" value="MBW0145095.1"/>
    <property type="molecule type" value="Genomic_DNA"/>
</dbReference>
<organism evidence="2 3">
    <name type="scientific">Sphingomicrobium clamense</name>
    <dbReference type="NCBI Taxonomy" id="2851013"/>
    <lineage>
        <taxon>Bacteria</taxon>
        <taxon>Pseudomonadati</taxon>
        <taxon>Pseudomonadota</taxon>
        <taxon>Alphaproteobacteria</taxon>
        <taxon>Sphingomonadales</taxon>
        <taxon>Sphingomonadaceae</taxon>
        <taxon>Sphingomicrobium</taxon>
    </lineage>
</organism>
<dbReference type="RefSeq" id="WP_218633033.1">
    <property type="nucleotide sequence ID" value="NZ_JAHVAH010000001.1"/>
</dbReference>
<keyword evidence="1" id="KW-1133">Transmembrane helix</keyword>
<name>A0ABS6V6A3_9SPHN</name>
<evidence type="ECO:0000313" key="2">
    <source>
        <dbReference type="EMBL" id="MBW0145095.1"/>
    </source>
</evidence>
<feature type="transmembrane region" description="Helical" evidence="1">
    <location>
        <begin position="63"/>
        <end position="80"/>
    </location>
</feature>
<protein>
    <submittedName>
        <fullName evidence="2">DUF883 family protein</fullName>
    </submittedName>
</protein>
<evidence type="ECO:0000256" key="1">
    <source>
        <dbReference type="SAM" id="Phobius"/>
    </source>
</evidence>
<keyword evidence="1" id="KW-0472">Membrane</keyword>